<dbReference type="GO" id="GO:0032993">
    <property type="term" value="C:protein-DNA complex"/>
    <property type="evidence" value="ECO:0007669"/>
    <property type="project" value="TreeGrafter"/>
</dbReference>
<dbReference type="InterPro" id="IPR011006">
    <property type="entry name" value="CheY-like_superfamily"/>
</dbReference>
<keyword evidence="5 9" id="KW-0238">DNA-binding</keyword>
<dbReference type="GO" id="GO:0000976">
    <property type="term" value="F:transcription cis-regulatory region binding"/>
    <property type="evidence" value="ECO:0007669"/>
    <property type="project" value="TreeGrafter"/>
</dbReference>
<keyword evidence="4" id="KW-0805">Transcription regulation</keyword>
<evidence type="ECO:0000256" key="3">
    <source>
        <dbReference type="ARBA" id="ARBA00023012"/>
    </source>
</evidence>
<dbReference type="InterPro" id="IPR036388">
    <property type="entry name" value="WH-like_DNA-bd_sf"/>
</dbReference>
<keyword evidence="6" id="KW-0804">Transcription</keyword>
<dbReference type="PANTHER" id="PTHR48111:SF1">
    <property type="entry name" value="TWO-COMPONENT RESPONSE REGULATOR ORR33"/>
    <property type="match status" value="1"/>
</dbReference>
<feature type="domain" description="OmpR/PhoB-type" evidence="11">
    <location>
        <begin position="128"/>
        <end position="223"/>
    </location>
</feature>
<dbReference type="AlphaFoldDB" id="A0A926DKQ8"/>
<protein>
    <recommendedName>
        <fullName evidence="1">Stage 0 sporulation protein A homolog</fullName>
    </recommendedName>
</protein>
<dbReference type="SUPFAM" id="SSF46894">
    <property type="entry name" value="C-terminal effector domain of the bipartite response regulators"/>
    <property type="match status" value="1"/>
</dbReference>
<dbReference type="InterPro" id="IPR039420">
    <property type="entry name" value="WalR-like"/>
</dbReference>
<dbReference type="EMBL" id="JACRSU010000001">
    <property type="protein sequence ID" value="MBC8539636.1"/>
    <property type="molecule type" value="Genomic_DNA"/>
</dbReference>
<dbReference type="Pfam" id="PF00072">
    <property type="entry name" value="Response_reg"/>
    <property type="match status" value="1"/>
</dbReference>
<keyword evidence="2 8" id="KW-0597">Phosphoprotein</keyword>
<dbReference type="GO" id="GO:0005829">
    <property type="term" value="C:cytosol"/>
    <property type="evidence" value="ECO:0007669"/>
    <property type="project" value="TreeGrafter"/>
</dbReference>
<evidence type="ECO:0000313" key="12">
    <source>
        <dbReference type="EMBL" id="MBC8539636.1"/>
    </source>
</evidence>
<evidence type="ECO:0000256" key="6">
    <source>
        <dbReference type="ARBA" id="ARBA00023163"/>
    </source>
</evidence>
<dbReference type="Gene3D" id="1.10.10.10">
    <property type="entry name" value="Winged helix-like DNA-binding domain superfamily/Winged helix DNA-binding domain"/>
    <property type="match status" value="1"/>
</dbReference>
<name>A0A926DKQ8_9FIRM</name>
<keyword evidence="3" id="KW-0902">Two-component regulatory system</keyword>
<evidence type="ECO:0000256" key="1">
    <source>
        <dbReference type="ARBA" id="ARBA00018672"/>
    </source>
</evidence>
<dbReference type="GO" id="GO:0000156">
    <property type="term" value="F:phosphorelay response regulator activity"/>
    <property type="evidence" value="ECO:0007669"/>
    <property type="project" value="TreeGrafter"/>
</dbReference>
<evidence type="ECO:0000256" key="5">
    <source>
        <dbReference type="ARBA" id="ARBA00023125"/>
    </source>
</evidence>
<evidence type="ECO:0000256" key="9">
    <source>
        <dbReference type="PROSITE-ProRule" id="PRU01091"/>
    </source>
</evidence>
<proteinExistence type="predicted"/>
<evidence type="ECO:0000256" key="7">
    <source>
        <dbReference type="ARBA" id="ARBA00024867"/>
    </source>
</evidence>
<evidence type="ECO:0000256" key="4">
    <source>
        <dbReference type="ARBA" id="ARBA00023015"/>
    </source>
</evidence>
<comment type="caution">
    <text evidence="12">The sequence shown here is derived from an EMBL/GenBank/DDBJ whole genome shotgun (WGS) entry which is preliminary data.</text>
</comment>
<dbReference type="Pfam" id="PF00486">
    <property type="entry name" value="Trans_reg_C"/>
    <property type="match status" value="1"/>
</dbReference>
<keyword evidence="13" id="KW-1185">Reference proteome</keyword>
<feature type="DNA-binding region" description="OmpR/PhoB-type" evidence="9">
    <location>
        <begin position="128"/>
        <end position="223"/>
    </location>
</feature>
<dbReference type="RefSeq" id="WP_249310856.1">
    <property type="nucleotide sequence ID" value="NZ_JACRSU010000001.1"/>
</dbReference>
<evidence type="ECO:0000259" key="11">
    <source>
        <dbReference type="PROSITE" id="PS51755"/>
    </source>
</evidence>
<feature type="modified residue" description="4-aspartylphosphate" evidence="8">
    <location>
        <position position="52"/>
    </location>
</feature>
<reference evidence="12" key="1">
    <citation type="submission" date="2020-08" db="EMBL/GenBank/DDBJ databases">
        <title>Genome public.</title>
        <authorList>
            <person name="Liu C."/>
            <person name="Sun Q."/>
        </authorList>
    </citation>
    <scope>NUCLEOTIDE SEQUENCE</scope>
    <source>
        <strain evidence="12">H8</strain>
    </source>
</reference>
<evidence type="ECO:0000313" key="13">
    <source>
        <dbReference type="Proteomes" id="UP000611762"/>
    </source>
</evidence>
<evidence type="ECO:0000259" key="10">
    <source>
        <dbReference type="PROSITE" id="PS50110"/>
    </source>
</evidence>
<evidence type="ECO:0000256" key="8">
    <source>
        <dbReference type="PROSITE-ProRule" id="PRU00169"/>
    </source>
</evidence>
<accession>A0A926DKQ8</accession>
<dbReference type="InterPro" id="IPR016032">
    <property type="entry name" value="Sig_transdc_resp-reg_C-effctor"/>
</dbReference>
<dbReference type="Gene3D" id="3.40.50.2300">
    <property type="match status" value="1"/>
</dbReference>
<dbReference type="InterPro" id="IPR001867">
    <property type="entry name" value="OmpR/PhoB-type_DNA-bd"/>
</dbReference>
<feature type="domain" description="Response regulatory" evidence="10">
    <location>
        <begin position="3"/>
        <end position="119"/>
    </location>
</feature>
<dbReference type="FunFam" id="1.10.10.10:FF:000018">
    <property type="entry name" value="DNA-binding response regulator ResD"/>
    <property type="match status" value="1"/>
</dbReference>
<dbReference type="PANTHER" id="PTHR48111">
    <property type="entry name" value="REGULATOR OF RPOS"/>
    <property type="match status" value="1"/>
</dbReference>
<dbReference type="CDD" id="cd00383">
    <property type="entry name" value="trans_reg_C"/>
    <property type="match status" value="1"/>
</dbReference>
<evidence type="ECO:0000256" key="2">
    <source>
        <dbReference type="ARBA" id="ARBA00022553"/>
    </source>
</evidence>
<gene>
    <name evidence="12" type="ORF">H8698_01445</name>
</gene>
<dbReference type="GO" id="GO:0006355">
    <property type="term" value="P:regulation of DNA-templated transcription"/>
    <property type="evidence" value="ECO:0007669"/>
    <property type="project" value="InterPro"/>
</dbReference>
<dbReference type="PROSITE" id="PS51755">
    <property type="entry name" value="OMPR_PHOB"/>
    <property type="match status" value="1"/>
</dbReference>
<dbReference type="SMART" id="SM00448">
    <property type="entry name" value="REC"/>
    <property type="match status" value="1"/>
</dbReference>
<dbReference type="SMART" id="SM00862">
    <property type="entry name" value="Trans_reg_C"/>
    <property type="match status" value="1"/>
</dbReference>
<dbReference type="Proteomes" id="UP000611762">
    <property type="component" value="Unassembled WGS sequence"/>
</dbReference>
<dbReference type="PROSITE" id="PS50110">
    <property type="entry name" value="RESPONSE_REGULATORY"/>
    <property type="match status" value="1"/>
</dbReference>
<comment type="function">
    <text evidence="7">May play the central regulatory role in sporulation. It may be an element of the effector pathway responsible for the activation of sporulation genes in response to nutritional stress. Spo0A may act in concert with spo0H (a sigma factor) to control the expression of some genes that are critical to the sporulation process.</text>
</comment>
<dbReference type="InterPro" id="IPR001789">
    <property type="entry name" value="Sig_transdc_resp-reg_receiver"/>
</dbReference>
<organism evidence="12 13">
    <name type="scientific">Congzhengia minquanensis</name>
    <dbReference type="NCBI Taxonomy" id="2763657"/>
    <lineage>
        <taxon>Bacteria</taxon>
        <taxon>Bacillati</taxon>
        <taxon>Bacillota</taxon>
        <taxon>Clostridia</taxon>
        <taxon>Eubacteriales</taxon>
        <taxon>Oscillospiraceae</taxon>
        <taxon>Congzhengia</taxon>
    </lineage>
</organism>
<dbReference type="SUPFAM" id="SSF52172">
    <property type="entry name" value="CheY-like"/>
    <property type="match status" value="1"/>
</dbReference>
<dbReference type="Gene3D" id="6.10.250.690">
    <property type="match status" value="1"/>
</dbReference>
<sequence>MQDIFCVEDDADIKELIEYTLSSSGFRVTGFDSAAAFWEGMKTKTPSLVLLDIMLPDEDGMQILKKLKASGETASIPTIMLTAKSGQIDKIKALDGGADDYVTKPFDIPELISRINAVLRRSAKKTTAGVLKLGNITVDSNSRRVTVGENEVTLTFKEFELLSQLIRNKGLVMTRDKLMVSVWGTDFKGESRTVDVHIRTLRQKLGAAGSCIETVRNVGYKVD</sequence>